<evidence type="ECO:0000313" key="3">
    <source>
        <dbReference type="Proteomes" id="UP001211907"/>
    </source>
</evidence>
<accession>A0AAD5SYF6</accession>
<evidence type="ECO:0000313" key="2">
    <source>
        <dbReference type="EMBL" id="KAJ3113151.1"/>
    </source>
</evidence>
<name>A0AAD5SYF6_9FUNG</name>
<dbReference type="Proteomes" id="UP001211907">
    <property type="component" value="Unassembled WGS sequence"/>
</dbReference>
<keyword evidence="3" id="KW-1185">Reference proteome</keyword>
<comment type="caution">
    <text evidence="2">The sequence shown here is derived from an EMBL/GenBank/DDBJ whole genome shotgun (WGS) entry which is preliminary data.</text>
</comment>
<dbReference type="EMBL" id="JADGJH010001473">
    <property type="protein sequence ID" value="KAJ3113151.1"/>
    <property type="molecule type" value="Genomic_DNA"/>
</dbReference>
<protein>
    <submittedName>
        <fullName evidence="2">Uncharacterized protein</fullName>
    </submittedName>
</protein>
<gene>
    <name evidence="2" type="ORF">HK100_002080</name>
</gene>
<feature type="region of interest" description="Disordered" evidence="1">
    <location>
        <begin position="204"/>
        <end position="235"/>
    </location>
</feature>
<organism evidence="2 3">
    <name type="scientific">Physocladia obscura</name>
    <dbReference type="NCBI Taxonomy" id="109957"/>
    <lineage>
        <taxon>Eukaryota</taxon>
        <taxon>Fungi</taxon>
        <taxon>Fungi incertae sedis</taxon>
        <taxon>Chytridiomycota</taxon>
        <taxon>Chytridiomycota incertae sedis</taxon>
        <taxon>Chytridiomycetes</taxon>
        <taxon>Chytridiales</taxon>
        <taxon>Chytriomycetaceae</taxon>
        <taxon>Physocladia</taxon>
    </lineage>
</organism>
<proteinExistence type="predicted"/>
<feature type="region of interest" description="Disordered" evidence="1">
    <location>
        <begin position="301"/>
        <end position="326"/>
    </location>
</feature>
<dbReference type="AlphaFoldDB" id="A0AAD5SYF6"/>
<sequence length="326" mass="33538">MASSSSTTTSAAAASATTTTTTTTSSVSVATSSISSTTASAVVTTTTTVAATTASSSASGNYVWSTDSSTGFSFSLLGPQSHVGTGGEWYLRTADSIIAGASLLPSGATIQQIAPGALDGNPNTAGSYTGTSGTSSSGVPTLSNSTAAISSSSSQPAWKKPVEIAGGIVGGIVVLAFLSFCYSKYSRSKEEELARKEELEAAASNNNVSSAYDQLSRPPPKQQEPSVLTYDSAQPPSVYSGSTAVAAYPQQQPYAPQYVPQQGYAYPPQQQQSYTQQAAYPAQQAYVPAYGQAAYALQQQPPVYANQQQRQNRATPTRGTPTRGGY</sequence>
<evidence type="ECO:0000256" key="1">
    <source>
        <dbReference type="SAM" id="MobiDB-lite"/>
    </source>
</evidence>
<reference evidence="2" key="1">
    <citation type="submission" date="2020-05" db="EMBL/GenBank/DDBJ databases">
        <title>Phylogenomic resolution of chytrid fungi.</title>
        <authorList>
            <person name="Stajich J.E."/>
            <person name="Amses K."/>
            <person name="Simmons R."/>
            <person name="Seto K."/>
            <person name="Myers J."/>
            <person name="Bonds A."/>
            <person name="Quandt C.A."/>
            <person name="Barry K."/>
            <person name="Liu P."/>
            <person name="Grigoriev I."/>
            <person name="Longcore J.E."/>
            <person name="James T.Y."/>
        </authorList>
    </citation>
    <scope>NUCLEOTIDE SEQUENCE</scope>
    <source>
        <strain evidence="2">JEL0513</strain>
    </source>
</reference>
<feature type="compositionally biased region" description="Polar residues" evidence="1">
    <location>
        <begin position="223"/>
        <end position="235"/>
    </location>
</feature>